<sequence length="226" mass="25742">MPELRGLPRVGHVPELRGLPRIHARTNHGHIRRPCRPSPPNGGLTWLIARPVRYRPRPTRRIVRPRTSGRPFPRPITRTPTKTERTGRTRRPSRTRPTSPRPASTRPTSARTSGARPSRAQLGGVRWRGVRHGRPRQAKPGPRRLRRRDHRAARRPRALRPTRPPGLLTTERHVLRPTGNVLSSRGRPLRSLRPGSRLSPRRLLSLGRILGASWGVMSLHRSIRPC</sequence>
<proteinExistence type="predicted"/>
<dbReference type="EMBL" id="LT629758">
    <property type="protein sequence ID" value="SDT75326.1"/>
    <property type="molecule type" value="Genomic_DNA"/>
</dbReference>
<evidence type="ECO:0000313" key="3">
    <source>
        <dbReference type="Proteomes" id="UP000198688"/>
    </source>
</evidence>
<dbReference type="AlphaFoldDB" id="A0A1H2CZ26"/>
<dbReference type="Proteomes" id="UP000198688">
    <property type="component" value="Chromosome I"/>
</dbReference>
<feature type="compositionally biased region" description="Low complexity" evidence="1">
    <location>
        <begin position="95"/>
        <end position="116"/>
    </location>
</feature>
<accession>A0A1H2CZ26</accession>
<organism evidence="2 3">
    <name type="scientific">Actinoplanes derwentensis</name>
    <dbReference type="NCBI Taxonomy" id="113562"/>
    <lineage>
        <taxon>Bacteria</taxon>
        <taxon>Bacillati</taxon>
        <taxon>Actinomycetota</taxon>
        <taxon>Actinomycetes</taxon>
        <taxon>Micromonosporales</taxon>
        <taxon>Micromonosporaceae</taxon>
        <taxon>Actinoplanes</taxon>
    </lineage>
</organism>
<protein>
    <submittedName>
        <fullName evidence="2">Uncharacterized protein</fullName>
    </submittedName>
</protein>
<gene>
    <name evidence="2" type="ORF">SAMN04489716_7266</name>
</gene>
<feature type="region of interest" description="Disordered" evidence="1">
    <location>
        <begin position="57"/>
        <end position="167"/>
    </location>
</feature>
<reference evidence="2 3" key="1">
    <citation type="submission" date="2016-10" db="EMBL/GenBank/DDBJ databases">
        <authorList>
            <person name="de Groot N.N."/>
        </authorList>
    </citation>
    <scope>NUCLEOTIDE SEQUENCE [LARGE SCALE GENOMIC DNA]</scope>
    <source>
        <strain evidence="2 3">DSM 43941</strain>
    </source>
</reference>
<keyword evidence="3" id="KW-1185">Reference proteome</keyword>
<feature type="compositionally biased region" description="Basic residues" evidence="1">
    <location>
        <begin position="128"/>
        <end position="160"/>
    </location>
</feature>
<evidence type="ECO:0000313" key="2">
    <source>
        <dbReference type="EMBL" id="SDT75326.1"/>
    </source>
</evidence>
<name>A0A1H2CZ26_9ACTN</name>
<evidence type="ECO:0000256" key="1">
    <source>
        <dbReference type="SAM" id="MobiDB-lite"/>
    </source>
</evidence>